<dbReference type="STRING" id="1503925.TH53_00490"/>
<dbReference type="SUPFAM" id="SSF49464">
    <property type="entry name" value="Carboxypeptidase regulatory domain-like"/>
    <property type="match status" value="1"/>
</dbReference>
<comment type="subcellular location">
    <subcellularLocation>
        <location evidence="4">Cell outer membrane</location>
        <topology evidence="4">Multi-pass membrane protein</topology>
    </subcellularLocation>
</comment>
<dbReference type="InterPro" id="IPR039426">
    <property type="entry name" value="TonB-dep_rcpt-like"/>
</dbReference>
<dbReference type="RefSeq" id="WP_041877320.1">
    <property type="nucleotide sequence ID" value="NZ_CP157278.1"/>
</dbReference>
<dbReference type="InterPro" id="IPR037066">
    <property type="entry name" value="Plug_dom_sf"/>
</dbReference>
<dbReference type="InterPro" id="IPR008969">
    <property type="entry name" value="CarboxyPept-like_regulatory"/>
</dbReference>
<dbReference type="Proteomes" id="UP000032049">
    <property type="component" value="Unassembled WGS sequence"/>
</dbReference>
<keyword evidence="8" id="KW-1185">Reference proteome</keyword>
<sequence length="1175" mass="131560">MILTNYLFGKKKNKKIVVFLISIAFLPLCSPVFGQKFTLTKKNISIEQLFNEIEKQTGYDIIYSNKDLNDSEKLDVNFKNTTLDVVLSYCLKNQSLDFTFDEKTIIIKSRNTPSNSITKVTLPGFISINGKVTDENGMPMAGASIIVKNSSKVAVADKQGFFYFNELDELAVLEVHYVGYVTQTVPAADLINQPVVRLKVDSTILNEIKVVYTGYQDIKAEQFTGAASSISSNSYQTPIITNNFTDGLVNKLPGLVINDNLSFNGKELFQIRGISTVVSASAPLIVVDGYPTELDIYTINPNEIESVSVLKDASSSSIYGMRSANGVIIVNRKKGRRGKPQIQFLSTFSFTPKEDYTTYRFAPSNTGMKYSIDFYDFNVQDIYNPHNGTEFYKTNGTLYRPGIEPFFDLQSKKITRSEMEKKMTDQYAYDNAKDYGRLFEQNRITQQYDVNISGGSDKLLYFLSSNLTRNQLSQARSKNQRFLLSGRATYNPGSKVSISMSADFIQGKESSVPVPNLMDVYSFEHFTDSNGNPAPISFNSRINPIYNAQKMACGFQDNLNYPIKEMNEVGSSDKINTNRINTTLDYKIIRGLSFKLGGVYEYSSQSINRYATANSSEIKQLMNLYSVLLPDGGLEYVLKDGISTQNSFTTSNLTVRGQLNYEKEFGHDHLINLISGIEVNKFTVNNKISSYLGDTDKGILQSRENLIDLFNNGQHILNPLFPANLPLNPSTFFSQPHKDQRYISNYLNAIYSYQSKYLLSGSLNMNQTNLNLTASKFRYNLLWSVGAAWNIEKENFMKGFSWINALKLRMSKGTRGNIATISTPGILTLPGYNRYTIPVSQALDLIKFENSNLHWEVTKSSNLGLDFSFFDKISGSIDYYSKQSTQLLSNSAIDPTKGGPLAATNDASIENKGIELNLNADLLTGNKLKWNTGVVFSYNSNKVLGIYIDNRTMSYNYLNNSNSANSYIPGYPAGSILSYPFGGLSNGGLPEVRVKDGAEKSPYDQGLKELVYSGNGIPPYTIGLSNRIDIGSFYLYTMIDFYTGFKIRVPRIGPGGTRPLEGTDNYFKKAGDEKNTDVLGVYTERLFSYFDQMVYQFSDTYAVNGSYILLRDVTLACRLNSRVLKNSRLKKLEIKVQGTNLLTHGFNKYNYSAATGDFSRRNLVPTFSLGLSANF</sequence>
<dbReference type="Gene3D" id="2.60.40.1120">
    <property type="entry name" value="Carboxypeptidase-like, regulatory domain"/>
    <property type="match status" value="1"/>
</dbReference>
<dbReference type="Gene3D" id="2.170.130.10">
    <property type="entry name" value="TonB-dependent receptor, plug domain"/>
    <property type="match status" value="1"/>
</dbReference>
<evidence type="ECO:0000256" key="2">
    <source>
        <dbReference type="ARBA" id="ARBA00023136"/>
    </source>
</evidence>
<evidence type="ECO:0008006" key="9">
    <source>
        <dbReference type="Google" id="ProtNLM"/>
    </source>
</evidence>
<comment type="caution">
    <text evidence="7">The sequence shown here is derived from an EMBL/GenBank/DDBJ whole genome shotgun (WGS) entry which is preliminary data.</text>
</comment>
<evidence type="ECO:0000256" key="4">
    <source>
        <dbReference type="PROSITE-ProRule" id="PRU01360"/>
    </source>
</evidence>
<feature type="domain" description="Secretin/TonB short N-terminal" evidence="5">
    <location>
        <begin position="59"/>
        <end position="108"/>
    </location>
</feature>
<dbReference type="AlphaFoldDB" id="A0A0D0GX23"/>
<dbReference type="InterPro" id="IPR023996">
    <property type="entry name" value="TonB-dep_OMP_SusC/RagA"/>
</dbReference>
<dbReference type="InterPro" id="IPR012910">
    <property type="entry name" value="Plug_dom"/>
</dbReference>
<gene>
    <name evidence="7" type="ORF">TH53_00490</name>
</gene>
<name>A0A0D0GX23_9SPHI</name>
<dbReference type="NCBIfam" id="TIGR04057">
    <property type="entry name" value="SusC_RagA_signa"/>
    <property type="match status" value="1"/>
</dbReference>
<dbReference type="Pfam" id="PF07660">
    <property type="entry name" value="STN"/>
    <property type="match status" value="1"/>
</dbReference>
<feature type="domain" description="TonB-dependent receptor plug" evidence="6">
    <location>
        <begin position="222"/>
        <end position="327"/>
    </location>
</feature>
<comment type="similarity">
    <text evidence="4">Belongs to the TonB-dependent receptor family.</text>
</comment>
<keyword evidence="4" id="KW-1134">Transmembrane beta strand</keyword>
<dbReference type="InterPro" id="IPR011662">
    <property type="entry name" value="Secretin/TonB_short_N"/>
</dbReference>
<proteinExistence type="inferred from homology"/>
<dbReference type="InterPro" id="IPR023997">
    <property type="entry name" value="TonB-dep_OMP_SusC/RagA_CS"/>
</dbReference>
<evidence type="ECO:0000313" key="8">
    <source>
        <dbReference type="Proteomes" id="UP000032049"/>
    </source>
</evidence>
<evidence type="ECO:0000256" key="3">
    <source>
        <dbReference type="ARBA" id="ARBA00023237"/>
    </source>
</evidence>
<keyword evidence="4" id="KW-0812">Transmembrane</keyword>
<keyword evidence="1 4" id="KW-0813">Transport</keyword>
<evidence type="ECO:0000259" key="6">
    <source>
        <dbReference type="Pfam" id="PF07715"/>
    </source>
</evidence>
<evidence type="ECO:0000313" key="7">
    <source>
        <dbReference type="EMBL" id="KIO78996.1"/>
    </source>
</evidence>
<dbReference type="GO" id="GO:0009279">
    <property type="term" value="C:cell outer membrane"/>
    <property type="evidence" value="ECO:0007669"/>
    <property type="project" value="UniProtKB-SubCell"/>
</dbReference>
<dbReference type="EMBL" id="JXRA01000003">
    <property type="protein sequence ID" value="KIO78996.1"/>
    <property type="molecule type" value="Genomic_DNA"/>
</dbReference>
<dbReference type="SUPFAM" id="SSF56935">
    <property type="entry name" value="Porins"/>
    <property type="match status" value="1"/>
</dbReference>
<organism evidence="7 8">
    <name type="scientific">Pedobacter lusitanus</name>
    <dbReference type="NCBI Taxonomy" id="1503925"/>
    <lineage>
        <taxon>Bacteria</taxon>
        <taxon>Pseudomonadati</taxon>
        <taxon>Bacteroidota</taxon>
        <taxon>Sphingobacteriia</taxon>
        <taxon>Sphingobacteriales</taxon>
        <taxon>Sphingobacteriaceae</taxon>
        <taxon>Pedobacter</taxon>
    </lineage>
</organism>
<dbReference type="PROSITE" id="PS52016">
    <property type="entry name" value="TONB_DEPENDENT_REC_3"/>
    <property type="match status" value="1"/>
</dbReference>
<protein>
    <recommendedName>
        <fullName evidence="9">SusC/RagA family TonB-linked outer membrane protein</fullName>
    </recommendedName>
</protein>
<keyword evidence="2 4" id="KW-0472">Membrane</keyword>
<reference evidence="7 8" key="1">
    <citation type="submission" date="2015-01" db="EMBL/GenBank/DDBJ databases">
        <title>Draft genome sequence of Pedobacter sp. NL19 isolated from sludge of an effluent treatment pond in an abandoned uranium mine.</title>
        <authorList>
            <person name="Santos T."/>
            <person name="Caetano T."/>
            <person name="Covas C."/>
            <person name="Cruz A."/>
            <person name="Mendo S."/>
        </authorList>
    </citation>
    <scope>NUCLEOTIDE SEQUENCE [LARGE SCALE GENOMIC DNA]</scope>
    <source>
        <strain evidence="7 8">NL19</strain>
    </source>
</reference>
<dbReference type="NCBIfam" id="TIGR04056">
    <property type="entry name" value="OMP_RagA_SusC"/>
    <property type="match status" value="1"/>
</dbReference>
<keyword evidence="3 4" id="KW-0998">Cell outer membrane</keyword>
<accession>A0A0D0GX23</accession>
<evidence type="ECO:0000259" key="5">
    <source>
        <dbReference type="Pfam" id="PF07660"/>
    </source>
</evidence>
<dbReference type="Pfam" id="PF07715">
    <property type="entry name" value="Plug"/>
    <property type="match status" value="1"/>
</dbReference>
<dbReference type="Pfam" id="PF13715">
    <property type="entry name" value="CarbopepD_reg_2"/>
    <property type="match status" value="1"/>
</dbReference>
<evidence type="ECO:0000256" key="1">
    <source>
        <dbReference type="ARBA" id="ARBA00022448"/>
    </source>
</evidence>